<reference evidence="4" key="1">
    <citation type="submission" date="2020-10" db="EMBL/GenBank/DDBJ databases">
        <authorList>
            <person name="Gilroy R."/>
        </authorList>
    </citation>
    <scope>NUCLEOTIDE SEQUENCE</scope>
    <source>
        <strain evidence="4">G3-3990</strain>
    </source>
</reference>
<dbReference type="EMBL" id="JADIMG010000084">
    <property type="protein sequence ID" value="MBO8460463.1"/>
    <property type="molecule type" value="Genomic_DNA"/>
</dbReference>
<evidence type="ECO:0000259" key="3">
    <source>
        <dbReference type="Pfam" id="PF01103"/>
    </source>
</evidence>
<name>A0A9D9HV39_9BACT</name>
<dbReference type="Pfam" id="PF01103">
    <property type="entry name" value="Omp85"/>
    <property type="match status" value="1"/>
</dbReference>
<accession>A0A9D9HV39</accession>
<sequence>MVFAIPFILCANEKRSTLSLSEYWKRHSFYIIPTASYSPETDWSFGLAGSHYFKLPNSYHSSSVSYQADYSLLQQFRIHGNTRLYIQENNLIYCNLQIERYPEKYYGRGNQEAQLLNTPIQYIPWRVKLVVQPLWRLAPHWYIGPHLSIWMEKSSLNEETGLKSFFIWGPGFVLNFDNRDNVYYPTHGCFFKSSFYYSDPYLGSSARMLSWQNDLRGFIHLGKGVIIGGQLVTNMVYGTSDIPVQILPCIGGSDLMRGIRYGIWRDNLAISLQSELRFPIWKLLSGATFISAGDVYNLYNWQWSLPKIGYGGGIRIQFNDSKVNLRFDVARENYGNWHNFADINTWRFYFTATEAF</sequence>
<evidence type="ECO:0000313" key="5">
    <source>
        <dbReference type="Proteomes" id="UP000823641"/>
    </source>
</evidence>
<dbReference type="Gene3D" id="2.40.160.50">
    <property type="entry name" value="membrane protein fhac: a member of the omp85/tpsb transporter family"/>
    <property type="match status" value="1"/>
</dbReference>
<feature type="domain" description="Bacterial surface antigen (D15)" evidence="3">
    <location>
        <begin position="117"/>
        <end position="356"/>
    </location>
</feature>
<dbReference type="InterPro" id="IPR000184">
    <property type="entry name" value="Bac_surfAg_D15"/>
</dbReference>
<organism evidence="4 5">
    <name type="scientific">Candidatus Gallipaludibacter merdavium</name>
    <dbReference type="NCBI Taxonomy" id="2840839"/>
    <lineage>
        <taxon>Bacteria</taxon>
        <taxon>Pseudomonadati</taxon>
        <taxon>Bacteroidota</taxon>
        <taxon>Bacteroidia</taxon>
        <taxon>Bacteroidales</taxon>
        <taxon>Candidatus Gallipaludibacter</taxon>
    </lineage>
</organism>
<dbReference type="AlphaFoldDB" id="A0A9D9HV39"/>
<comment type="caution">
    <text evidence="4">The sequence shown here is derived from an EMBL/GenBank/DDBJ whole genome shotgun (WGS) entry which is preliminary data.</text>
</comment>
<proteinExistence type="predicted"/>
<comment type="subcellular location">
    <subcellularLocation>
        <location evidence="1">Membrane</location>
    </subcellularLocation>
</comment>
<dbReference type="Proteomes" id="UP000823641">
    <property type="component" value="Unassembled WGS sequence"/>
</dbReference>
<evidence type="ECO:0000313" key="4">
    <source>
        <dbReference type="EMBL" id="MBO8460463.1"/>
    </source>
</evidence>
<gene>
    <name evidence="4" type="ORF">IAA73_09045</name>
</gene>
<protein>
    <submittedName>
        <fullName evidence="4">BamA/TamA family outer membrane protein</fullName>
    </submittedName>
</protein>
<evidence type="ECO:0000256" key="1">
    <source>
        <dbReference type="ARBA" id="ARBA00004370"/>
    </source>
</evidence>
<evidence type="ECO:0000256" key="2">
    <source>
        <dbReference type="ARBA" id="ARBA00023136"/>
    </source>
</evidence>
<reference evidence="4" key="2">
    <citation type="journal article" date="2021" name="PeerJ">
        <title>Extensive microbial diversity within the chicken gut microbiome revealed by metagenomics and culture.</title>
        <authorList>
            <person name="Gilroy R."/>
            <person name="Ravi A."/>
            <person name="Getino M."/>
            <person name="Pursley I."/>
            <person name="Horton D.L."/>
            <person name="Alikhan N.F."/>
            <person name="Baker D."/>
            <person name="Gharbi K."/>
            <person name="Hall N."/>
            <person name="Watson M."/>
            <person name="Adriaenssens E.M."/>
            <person name="Foster-Nyarko E."/>
            <person name="Jarju S."/>
            <person name="Secka A."/>
            <person name="Antonio M."/>
            <person name="Oren A."/>
            <person name="Chaudhuri R.R."/>
            <person name="La Ragione R."/>
            <person name="Hildebrand F."/>
            <person name="Pallen M.J."/>
        </authorList>
    </citation>
    <scope>NUCLEOTIDE SEQUENCE</scope>
    <source>
        <strain evidence="4">G3-3990</strain>
    </source>
</reference>
<keyword evidence="2" id="KW-0472">Membrane</keyword>
<dbReference type="GO" id="GO:0019867">
    <property type="term" value="C:outer membrane"/>
    <property type="evidence" value="ECO:0007669"/>
    <property type="project" value="InterPro"/>
</dbReference>